<reference evidence="8 9" key="1">
    <citation type="submission" date="2022-03" db="EMBL/GenBank/DDBJ databases">
        <title>Mucilaginibacter sp. isolated from the gut of Protaetia brevitarsis seulensis larvae.</title>
        <authorList>
            <person name="Won M."/>
            <person name="Kim S.-J."/>
            <person name="Kwon S.-W."/>
        </authorList>
    </citation>
    <scope>NUCLEOTIDE SEQUENCE [LARGE SCALE GENOMIC DNA]</scope>
    <source>
        <strain evidence="8 9">CFWR-12</strain>
    </source>
</reference>
<dbReference type="SUPFAM" id="SSF53613">
    <property type="entry name" value="Ribokinase-like"/>
    <property type="match status" value="1"/>
</dbReference>
<dbReference type="CDD" id="cd01164">
    <property type="entry name" value="FruK_PfkB_like"/>
    <property type="match status" value="1"/>
</dbReference>
<dbReference type="EMBL" id="CP094528">
    <property type="protein sequence ID" value="UOE43657.1"/>
    <property type="molecule type" value="Genomic_DNA"/>
</dbReference>
<dbReference type="RefSeq" id="WP_243554815.1">
    <property type="nucleotide sequence ID" value="NZ_CP094528.1"/>
</dbReference>
<name>A0ABY4BWT7_9MICO</name>
<dbReference type="Pfam" id="PF00294">
    <property type="entry name" value="PfkB"/>
    <property type="match status" value="1"/>
</dbReference>
<dbReference type="PANTHER" id="PTHR46566">
    <property type="entry name" value="1-PHOSPHOFRUCTOKINASE-RELATED"/>
    <property type="match status" value="1"/>
</dbReference>
<protein>
    <submittedName>
        <fullName evidence="8">1-phosphofructokinase family hexose kinase</fullName>
    </submittedName>
</protein>
<dbReference type="Gene3D" id="3.40.1190.20">
    <property type="match status" value="1"/>
</dbReference>
<evidence type="ECO:0000313" key="8">
    <source>
        <dbReference type="EMBL" id="UOE43657.1"/>
    </source>
</evidence>
<evidence type="ECO:0000256" key="3">
    <source>
        <dbReference type="ARBA" id="ARBA00022741"/>
    </source>
</evidence>
<feature type="domain" description="Carbohydrate kinase PfkB" evidence="7">
    <location>
        <begin position="17"/>
        <end position="294"/>
    </location>
</feature>
<accession>A0ABY4BWT7</accession>
<comment type="similarity">
    <text evidence="1">Belongs to the carbohydrate kinase PfkB family.</text>
</comment>
<keyword evidence="5" id="KW-0067">ATP-binding</keyword>
<keyword evidence="4" id="KW-0418">Kinase</keyword>
<dbReference type="NCBIfam" id="TIGR03168">
    <property type="entry name" value="1-PFK"/>
    <property type="match status" value="1"/>
</dbReference>
<dbReference type="InterPro" id="IPR011611">
    <property type="entry name" value="PfkB_dom"/>
</dbReference>
<evidence type="ECO:0000256" key="5">
    <source>
        <dbReference type="ARBA" id="ARBA00022840"/>
    </source>
</evidence>
<evidence type="ECO:0000256" key="6">
    <source>
        <dbReference type="PIRNR" id="PIRNR000535"/>
    </source>
</evidence>
<dbReference type="Proteomes" id="UP000832097">
    <property type="component" value="Chromosome"/>
</dbReference>
<dbReference type="PIRSF" id="PIRSF000535">
    <property type="entry name" value="1PFK/6PFK/LacC"/>
    <property type="match status" value="1"/>
</dbReference>
<evidence type="ECO:0000313" key="9">
    <source>
        <dbReference type="Proteomes" id="UP000832097"/>
    </source>
</evidence>
<organism evidence="8 9">
    <name type="scientific">Agromyces larvae</name>
    <dbReference type="NCBI Taxonomy" id="2929802"/>
    <lineage>
        <taxon>Bacteria</taxon>
        <taxon>Bacillati</taxon>
        <taxon>Actinomycetota</taxon>
        <taxon>Actinomycetes</taxon>
        <taxon>Micrococcales</taxon>
        <taxon>Microbacteriaceae</taxon>
        <taxon>Agromyces</taxon>
    </lineage>
</organism>
<evidence type="ECO:0000256" key="2">
    <source>
        <dbReference type="ARBA" id="ARBA00022679"/>
    </source>
</evidence>
<keyword evidence="9" id="KW-1185">Reference proteome</keyword>
<evidence type="ECO:0000256" key="1">
    <source>
        <dbReference type="ARBA" id="ARBA00010688"/>
    </source>
</evidence>
<evidence type="ECO:0000256" key="4">
    <source>
        <dbReference type="ARBA" id="ARBA00022777"/>
    </source>
</evidence>
<keyword evidence="3" id="KW-0547">Nucleotide-binding</keyword>
<dbReference type="InterPro" id="IPR029056">
    <property type="entry name" value="Ribokinase-like"/>
</dbReference>
<dbReference type="PANTHER" id="PTHR46566:SF2">
    <property type="entry name" value="ATP-DEPENDENT 6-PHOSPHOFRUCTOKINASE ISOZYME 2"/>
    <property type="match status" value="1"/>
</dbReference>
<sequence>MVATQSPILTLTMNPALDVASTTERVEPEHKLRCGPTKLSPGGGGVNATRTISALGGWSVGVYPIGGPTGHAYRELLEAEGIAGQVVRIGGSTRECVTIVETATGEEFRFVLQGPPLREPEWRACLSTVADSLPVGGYVIASGSLPPGVPDDFYAQVARICREHDVRCVVDASGPALAAALDEGVFLIKPSLRELGELVGHEGELAADQQVAAAQELVASGRSEAVALTLGGRGAVLVTADGVVRLPAPQITVHSAVGAGDAFLGAMVLRLAQGAPIERAFRTAVAAGSATAMRPPAELCRAEDVARLEAELDAAVA</sequence>
<gene>
    <name evidence="8" type="ORF">MTO99_15990</name>
</gene>
<dbReference type="InterPro" id="IPR017583">
    <property type="entry name" value="Tagatose/fructose_Pkinase"/>
</dbReference>
<keyword evidence="2 6" id="KW-0808">Transferase</keyword>
<proteinExistence type="inferred from homology"/>
<evidence type="ECO:0000259" key="7">
    <source>
        <dbReference type="Pfam" id="PF00294"/>
    </source>
</evidence>